<sequence length="788" mass="88277">MELQRVAFLPAANGTRLVTANSLFVRLTFNLSPFAFELPSLYLPFVKILKDLGLQDVLSAASAKDLLLNLQKACGYQRLNPNELRAVMEILAFVCDETFESDGSIWKSEAIVPDDGCRLIFQERISIVLGIKKLSDAVIEELDPGEHLQTLEYIGLVPLAAIREKLLSRSLQFAVQNVVNSVASHIPAISNLALETIQNSLESVSEKLQFVKCLHTRLLLLPNAVNITRATKDSMIPEWEDGSQHRTLYFVSKSNACFLVAEPPAYISVFDVIAIVVSQVLGSPTPLPIGSLLSCPEGCESAIIDVLKLCTEKREPTNGTTSLLGIEILPQDALQVQFHPLRPFYAGEIVAWRSHNGEKLKYGRVPEDVRPSAGQALYRFKVEIAPGLTQPLISSQVFSFRSISMGNDDSSTTLLNSTHTVIDYRTQVEVPESSSGGKTRSSKLQPGKELQYGRVSAAELVQAVHEMLSAAGINMDVEQQSLLHRTVTLQEQLQESQAALLLEQVVVAKYGTMEGGWCSNMPTGTHGVGLWKFIRTGWDKFSRMLKFEVGDGTRVRFWDDVWCTDGSLKEAYPELFRIARNKDACVADNFQRQGDSIHWEVTFSRLAQDWEMESFLSFLEILYSVTITGIGEDKVCWLPSKDHIFQVKSYYDTLTCKREGWFPWKSIWKAKVPPRVAFFTWTTALGRILTAENLRRRHIILVSWCCMCKVDGESIDHLLLHCVYAKELWDLVLAMFGMCWVMPGSVRELLAAWQGKMGKHPKHIVLCGVFGESVICGFLRIVNSKWMS</sequence>
<evidence type="ECO:0000313" key="3">
    <source>
        <dbReference type="EMBL" id="SPC78253.1"/>
    </source>
</evidence>
<dbReference type="PANTHER" id="PTHR15600:SF42">
    <property type="entry name" value="SACSIN"/>
    <property type="match status" value="1"/>
</dbReference>
<dbReference type="AlphaFoldDB" id="A0A2N9ETY3"/>
<reference evidence="3" key="1">
    <citation type="submission" date="2018-02" db="EMBL/GenBank/DDBJ databases">
        <authorList>
            <person name="Cohen D.B."/>
            <person name="Kent A.D."/>
        </authorList>
    </citation>
    <scope>NUCLEOTIDE SEQUENCE</scope>
</reference>
<gene>
    <name evidence="3" type="ORF">FSB_LOCUS6135</name>
</gene>
<feature type="region of interest" description="Disordered" evidence="1">
    <location>
        <begin position="429"/>
        <end position="448"/>
    </location>
</feature>
<dbReference type="Pfam" id="PF13966">
    <property type="entry name" value="zf-RVT"/>
    <property type="match status" value="1"/>
</dbReference>
<dbReference type="EMBL" id="OIVN01000321">
    <property type="protein sequence ID" value="SPC78253.1"/>
    <property type="molecule type" value="Genomic_DNA"/>
</dbReference>
<dbReference type="InterPro" id="IPR026960">
    <property type="entry name" value="RVT-Znf"/>
</dbReference>
<proteinExistence type="predicted"/>
<feature type="domain" description="Reverse transcriptase zinc-binding" evidence="2">
    <location>
        <begin position="645"/>
        <end position="729"/>
    </location>
</feature>
<accession>A0A2N9ETY3</accession>
<dbReference type="InterPro" id="IPR052972">
    <property type="entry name" value="Sacsin_chaperone_reg"/>
</dbReference>
<protein>
    <recommendedName>
        <fullName evidence="2">Reverse transcriptase zinc-binding domain-containing protein</fullName>
    </recommendedName>
</protein>
<evidence type="ECO:0000259" key="2">
    <source>
        <dbReference type="Pfam" id="PF13966"/>
    </source>
</evidence>
<dbReference type="GO" id="GO:0030544">
    <property type="term" value="F:Hsp70 protein binding"/>
    <property type="evidence" value="ECO:0007669"/>
    <property type="project" value="TreeGrafter"/>
</dbReference>
<feature type="compositionally biased region" description="Polar residues" evidence="1">
    <location>
        <begin position="432"/>
        <end position="444"/>
    </location>
</feature>
<dbReference type="PANTHER" id="PTHR15600">
    <property type="entry name" value="SACSIN"/>
    <property type="match status" value="1"/>
</dbReference>
<name>A0A2N9ETY3_FAGSY</name>
<evidence type="ECO:0000256" key="1">
    <source>
        <dbReference type="SAM" id="MobiDB-lite"/>
    </source>
</evidence>
<organism evidence="3">
    <name type="scientific">Fagus sylvatica</name>
    <name type="common">Beechnut</name>
    <dbReference type="NCBI Taxonomy" id="28930"/>
    <lineage>
        <taxon>Eukaryota</taxon>
        <taxon>Viridiplantae</taxon>
        <taxon>Streptophyta</taxon>
        <taxon>Embryophyta</taxon>
        <taxon>Tracheophyta</taxon>
        <taxon>Spermatophyta</taxon>
        <taxon>Magnoliopsida</taxon>
        <taxon>eudicotyledons</taxon>
        <taxon>Gunneridae</taxon>
        <taxon>Pentapetalae</taxon>
        <taxon>rosids</taxon>
        <taxon>fabids</taxon>
        <taxon>Fagales</taxon>
        <taxon>Fagaceae</taxon>
        <taxon>Fagus</taxon>
    </lineage>
</organism>